<feature type="region of interest" description="Disordered" evidence="3">
    <location>
        <begin position="173"/>
        <end position="192"/>
    </location>
</feature>
<evidence type="ECO:0000256" key="3">
    <source>
        <dbReference type="SAM" id="MobiDB-lite"/>
    </source>
</evidence>
<evidence type="ECO:0000256" key="1">
    <source>
        <dbReference type="ARBA" id="ARBA00022737"/>
    </source>
</evidence>
<dbReference type="OrthoDB" id="26525at2759"/>
<dbReference type="EMBL" id="BDRX01000054">
    <property type="protein sequence ID" value="GBF94634.1"/>
    <property type="molecule type" value="Genomic_DNA"/>
</dbReference>
<dbReference type="PROSITE" id="PS50222">
    <property type="entry name" value="EF_HAND_2"/>
    <property type="match status" value="1"/>
</dbReference>
<keyword evidence="2" id="KW-0106">Calcium</keyword>
<dbReference type="Gene3D" id="1.10.238.10">
    <property type="entry name" value="EF-hand"/>
    <property type="match status" value="1"/>
</dbReference>
<dbReference type="InterPro" id="IPR050145">
    <property type="entry name" value="Centrin_CML-like"/>
</dbReference>
<evidence type="ECO:0000259" key="4">
    <source>
        <dbReference type="PROSITE" id="PS50222"/>
    </source>
</evidence>
<dbReference type="STRING" id="307507.A0A2V0P439"/>
<proteinExistence type="predicted"/>
<dbReference type="SMART" id="SM00054">
    <property type="entry name" value="EFh"/>
    <property type="match status" value="3"/>
</dbReference>
<organism evidence="5 6">
    <name type="scientific">Raphidocelis subcapitata</name>
    <dbReference type="NCBI Taxonomy" id="307507"/>
    <lineage>
        <taxon>Eukaryota</taxon>
        <taxon>Viridiplantae</taxon>
        <taxon>Chlorophyta</taxon>
        <taxon>core chlorophytes</taxon>
        <taxon>Chlorophyceae</taxon>
        <taxon>CS clade</taxon>
        <taxon>Sphaeropleales</taxon>
        <taxon>Selenastraceae</taxon>
        <taxon>Raphidocelis</taxon>
    </lineage>
</organism>
<reference evidence="5 6" key="1">
    <citation type="journal article" date="2018" name="Sci. Rep.">
        <title>Raphidocelis subcapitata (=Pseudokirchneriella subcapitata) provides an insight into genome evolution and environmental adaptations in the Sphaeropleales.</title>
        <authorList>
            <person name="Suzuki S."/>
            <person name="Yamaguchi H."/>
            <person name="Nakajima N."/>
            <person name="Kawachi M."/>
        </authorList>
    </citation>
    <scope>NUCLEOTIDE SEQUENCE [LARGE SCALE GENOMIC DNA]</scope>
    <source>
        <strain evidence="5 6">NIES-35</strain>
    </source>
</reference>
<accession>A0A2V0P439</accession>
<keyword evidence="1" id="KW-0677">Repeat</keyword>
<dbReference type="Proteomes" id="UP000247498">
    <property type="component" value="Unassembled WGS sequence"/>
</dbReference>
<dbReference type="FunFam" id="1.10.238.10:FF:000178">
    <property type="entry name" value="Calmodulin-2 A"/>
    <property type="match status" value="1"/>
</dbReference>
<dbReference type="SUPFAM" id="SSF47473">
    <property type="entry name" value="EF-hand"/>
    <property type="match status" value="1"/>
</dbReference>
<dbReference type="CDD" id="cd00051">
    <property type="entry name" value="EFh"/>
    <property type="match status" value="1"/>
</dbReference>
<keyword evidence="6" id="KW-1185">Reference proteome</keyword>
<dbReference type="GO" id="GO:0005509">
    <property type="term" value="F:calcium ion binding"/>
    <property type="evidence" value="ECO:0007669"/>
    <property type="project" value="InterPro"/>
</dbReference>
<name>A0A2V0P439_9CHLO</name>
<gene>
    <name evidence="5" type="ORF">Rsub_07370</name>
</gene>
<evidence type="ECO:0000256" key="2">
    <source>
        <dbReference type="ARBA" id="ARBA00022837"/>
    </source>
</evidence>
<protein>
    <recommendedName>
        <fullName evidence="4">EF-hand domain-containing protein</fullName>
    </recommendedName>
</protein>
<feature type="domain" description="EF-hand" evidence="4">
    <location>
        <begin position="14"/>
        <end position="49"/>
    </location>
</feature>
<dbReference type="InParanoid" id="A0A2V0P439"/>
<sequence>MASAAARERYARRNEAEDLRAAFAVLDSKGDGRIDPDELRALFAALGHRPRRGEVEDLIWEVDEDCDGAVTWAEFVRLYRRCREDAAGTEPRGLFNVAEFVMHDPERSGSLSLEAAMAIMYLRHGRAQLDAKLEEVFGTSDLNSGKALSLTQFLEALRAHQVRGLLGRVTARSYRPPGAGSGSGQQGGAGGG</sequence>
<dbReference type="PANTHER" id="PTHR23050">
    <property type="entry name" value="CALCIUM BINDING PROTEIN"/>
    <property type="match status" value="1"/>
</dbReference>
<evidence type="ECO:0000313" key="5">
    <source>
        <dbReference type="EMBL" id="GBF94634.1"/>
    </source>
</evidence>
<dbReference type="GO" id="GO:0043226">
    <property type="term" value="C:organelle"/>
    <property type="evidence" value="ECO:0007669"/>
    <property type="project" value="UniProtKB-ARBA"/>
</dbReference>
<dbReference type="PROSITE" id="PS00018">
    <property type="entry name" value="EF_HAND_1"/>
    <property type="match status" value="1"/>
</dbReference>
<dbReference type="AlphaFoldDB" id="A0A2V0P439"/>
<dbReference type="InterPro" id="IPR011992">
    <property type="entry name" value="EF-hand-dom_pair"/>
</dbReference>
<feature type="compositionally biased region" description="Gly residues" evidence="3">
    <location>
        <begin position="179"/>
        <end position="192"/>
    </location>
</feature>
<comment type="caution">
    <text evidence="5">The sequence shown here is derived from an EMBL/GenBank/DDBJ whole genome shotgun (WGS) entry which is preliminary data.</text>
</comment>
<dbReference type="InterPro" id="IPR002048">
    <property type="entry name" value="EF_hand_dom"/>
</dbReference>
<dbReference type="Pfam" id="PF13499">
    <property type="entry name" value="EF-hand_7"/>
    <property type="match status" value="1"/>
</dbReference>
<dbReference type="InterPro" id="IPR018247">
    <property type="entry name" value="EF_Hand_1_Ca_BS"/>
</dbReference>
<evidence type="ECO:0000313" key="6">
    <source>
        <dbReference type="Proteomes" id="UP000247498"/>
    </source>
</evidence>